<gene>
    <name evidence="4" type="ORF">TBC1_11513</name>
</gene>
<dbReference type="PANTHER" id="PTHR36934">
    <property type="entry name" value="BLR0278 PROTEIN"/>
    <property type="match status" value="1"/>
</dbReference>
<evidence type="ECO:0000256" key="1">
    <source>
        <dbReference type="PIRSR" id="PIRSR014972-1"/>
    </source>
</evidence>
<reference evidence="4" key="1">
    <citation type="journal article" date="2015" name="Genome Announc.">
        <title>Draft Genome Sequence of Bacteroidales Strain TBC1, a Novel Isolate from a Methanogenic Wastewater Treatment System.</title>
        <authorList>
            <person name="Tourlousse D.M."/>
            <person name="Matsuura N."/>
            <person name="Sun L."/>
            <person name="Toyonaga M."/>
            <person name="Kuroda K."/>
            <person name="Ohashi A."/>
            <person name="Cruz R."/>
            <person name="Yamaguchi T."/>
            <person name="Sekiguchi Y."/>
        </authorList>
    </citation>
    <scope>NUCLEOTIDE SEQUENCE [LARGE SCALE GENOMIC DNA]</scope>
    <source>
        <strain evidence="4">TBC1</strain>
    </source>
</reference>
<dbReference type="OrthoDB" id="6902891at2"/>
<dbReference type="InterPro" id="IPR054485">
    <property type="entry name" value="FlK-like_dom"/>
</dbReference>
<sequence>MEFNLKPGIAGRQVITVTDADTASSFGSGLIAVFATPAMIALMEKTAQLSVQPLLPAGAITLGTAVSITHTKATPVGMKVYCESELLEADGKKLLFRVIARDEKGVIGEGTHRRYIVDAEAFMNKLNNPA</sequence>
<dbReference type="Proteomes" id="UP000053091">
    <property type="component" value="Unassembled WGS sequence"/>
</dbReference>
<dbReference type="RefSeq" id="WP_062038042.1">
    <property type="nucleotide sequence ID" value="NZ_DF968182.1"/>
</dbReference>
<feature type="binding site" evidence="2">
    <location>
        <position position="63"/>
    </location>
    <ligand>
        <name>substrate</name>
    </ligand>
</feature>
<feature type="active site" evidence="1">
    <location>
        <position position="70"/>
    </location>
</feature>
<feature type="binding site" evidence="2">
    <location>
        <position position="114"/>
    </location>
    <ligand>
        <name>substrate</name>
    </ligand>
</feature>
<dbReference type="STRING" id="1678841.TBC1_11513"/>
<feature type="domain" description="Fluoroacetyl-CoA-specific thioesterase-like" evidence="3">
    <location>
        <begin position="17"/>
        <end position="120"/>
    </location>
</feature>
<evidence type="ECO:0000313" key="4">
    <source>
        <dbReference type="EMBL" id="GAP42384.1"/>
    </source>
</evidence>
<proteinExistence type="predicted"/>
<dbReference type="PIRSF" id="PIRSF014972">
    <property type="entry name" value="FlK"/>
    <property type="match status" value="1"/>
</dbReference>
<evidence type="ECO:0000259" key="3">
    <source>
        <dbReference type="Pfam" id="PF22636"/>
    </source>
</evidence>
<dbReference type="Pfam" id="PF22636">
    <property type="entry name" value="FlK"/>
    <property type="match status" value="1"/>
</dbReference>
<organism evidence="4">
    <name type="scientific">Lentimicrobium saccharophilum</name>
    <dbReference type="NCBI Taxonomy" id="1678841"/>
    <lineage>
        <taxon>Bacteria</taxon>
        <taxon>Pseudomonadati</taxon>
        <taxon>Bacteroidota</taxon>
        <taxon>Bacteroidia</taxon>
        <taxon>Bacteroidales</taxon>
        <taxon>Lentimicrobiaceae</taxon>
        <taxon>Lentimicrobium</taxon>
    </lineage>
</organism>
<feature type="active site" evidence="1">
    <location>
        <position position="44"/>
    </location>
</feature>
<evidence type="ECO:0000313" key="5">
    <source>
        <dbReference type="Proteomes" id="UP000053091"/>
    </source>
</evidence>
<accession>A0A0S7BZU9</accession>
<feature type="active site" evidence="1">
    <location>
        <position position="36"/>
    </location>
</feature>
<feature type="binding site" evidence="2">
    <location>
        <position position="63"/>
    </location>
    <ligand>
        <name>CoA</name>
        <dbReference type="ChEBI" id="CHEBI:57287"/>
    </ligand>
</feature>
<evidence type="ECO:0000256" key="2">
    <source>
        <dbReference type="PIRSR" id="PIRSR014972-2"/>
    </source>
</evidence>
<dbReference type="Gene3D" id="3.10.129.10">
    <property type="entry name" value="Hotdog Thioesterase"/>
    <property type="match status" value="1"/>
</dbReference>
<keyword evidence="5" id="KW-1185">Reference proteome</keyword>
<dbReference type="InterPro" id="IPR029069">
    <property type="entry name" value="HotDog_dom_sf"/>
</dbReference>
<dbReference type="EMBL" id="DF968182">
    <property type="protein sequence ID" value="GAP42384.1"/>
    <property type="molecule type" value="Genomic_DNA"/>
</dbReference>
<dbReference type="SUPFAM" id="SSF54637">
    <property type="entry name" value="Thioesterase/thiol ester dehydrase-isomerase"/>
    <property type="match status" value="1"/>
</dbReference>
<name>A0A0S7BZU9_9BACT</name>
<protein>
    <submittedName>
        <fullName evidence="4">Predicted thioesterase</fullName>
    </submittedName>
</protein>
<dbReference type="PANTHER" id="PTHR36934:SF1">
    <property type="entry name" value="THIOESTERASE DOMAIN-CONTAINING PROTEIN"/>
    <property type="match status" value="1"/>
</dbReference>
<dbReference type="AlphaFoldDB" id="A0A0S7BZU9"/>
<dbReference type="InterPro" id="IPR025540">
    <property type="entry name" value="FlK"/>
</dbReference>